<name>A0ABM0MUR2_SACKO</name>
<keyword evidence="2" id="KW-1185">Reference proteome</keyword>
<organism evidence="2 3">
    <name type="scientific">Saccoglossus kowalevskii</name>
    <name type="common">Acorn worm</name>
    <dbReference type="NCBI Taxonomy" id="10224"/>
    <lineage>
        <taxon>Eukaryota</taxon>
        <taxon>Metazoa</taxon>
        <taxon>Hemichordata</taxon>
        <taxon>Enteropneusta</taxon>
        <taxon>Harrimaniidae</taxon>
        <taxon>Saccoglossus</taxon>
    </lineage>
</organism>
<accession>A0ABM0MUR2</accession>
<dbReference type="InterPro" id="IPR008042">
    <property type="entry name" value="Retrotrans_Pao"/>
</dbReference>
<proteinExistence type="predicted"/>
<dbReference type="RefSeq" id="XP_006823753.1">
    <property type="nucleotide sequence ID" value="XM_006823690.1"/>
</dbReference>
<reference evidence="3" key="1">
    <citation type="submission" date="2025-08" db="UniProtKB">
        <authorList>
            <consortium name="RefSeq"/>
        </authorList>
    </citation>
    <scope>IDENTIFICATION</scope>
    <source>
        <tissue evidence="3">Testes</tissue>
    </source>
</reference>
<dbReference type="InterPro" id="IPR040676">
    <property type="entry name" value="DUF5641"/>
</dbReference>
<dbReference type="PANTHER" id="PTHR47331:SF1">
    <property type="entry name" value="GAG-LIKE PROTEIN"/>
    <property type="match status" value="1"/>
</dbReference>
<evidence type="ECO:0000259" key="1">
    <source>
        <dbReference type="PROSITE" id="PS50994"/>
    </source>
</evidence>
<dbReference type="SUPFAM" id="SSF53098">
    <property type="entry name" value="Ribonuclease H-like"/>
    <property type="match status" value="1"/>
</dbReference>
<dbReference type="InterPro" id="IPR001584">
    <property type="entry name" value="Integrase_cat-core"/>
</dbReference>
<evidence type="ECO:0000313" key="3">
    <source>
        <dbReference type="RefSeq" id="XP_006823753.1"/>
    </source>
</evidence>
<dbReference type="InterPro" id="IPR012337">
    <property type="entry name" value="RNaseH-like_sf"/>
</dbReference>
<dbReference type="InterPro" id="IPR036397">
    <property type="entry name" value="RNaseH_sf"/>
</dbReference>
<dbReference type="GeneID" id="102809855"/>
<dbReference type="Pfam" id="PF18701">
    <property type="entry name" value="DUF5641"/>
    <property type="match status" value="1"/>
</dbReference>
<sequence length="737" mass="84724">MLRFRIELKDNPLTRRGILSTVASSFDPLGFISPCLLEGKKILQSLCRDGHHWDDPVPDEICIQWSKWRNQLPELTQFYITRCEKPEGLQEPIVRELHHFSDASQNGYGSCSYLRIIDSNGKIYSTLLMAKSRVTPTKQLTIPRLELTAAVTAVKISEFLKRELDYDAKHIFWTDNAAHKFHIFVANRIQQIRNHTESNPADVASRGSSVDDLLNHKLWWTGPVFLQSSDPLPLNTGSCTTALNTDDPEVKKSVVLSTQSIKTEPASFLQRLDYFSDWHRMKKSVALCIRYMQRLRSRSIPLVSVSPITVEELQHAEQLILKELQAAHFAEEHHSLSKKLSRLKGNSQLRKLDPYLAPDGLIHVGGRVRRANLPPNLKHPVVLPSRSHITSVLVRHHHKRTAHAGRTHMLNEIRVNGYWILKSRVAVASCFWKCIPCKKLSGKPVIQKMSDLPEDRLAEHPPFTYSGVDYFGPFYTRVGRSDQKRWGVIFTCLTSRAVHIEVAYSLTTDSFLNAYRRFVCRRGTVRSLRCDRGSNFVGAKGELESALAELSNNQIQRELLKDGTDWIEFKFNVPLASHMSGVWERLIKSVRTALSGILEKQSQQLDDELITFLTEAEAIVNSRPLTYLDMSSTDTGEPLTPSQLLTQKSKVILPLPGAFVPQDLYCRKRWRRVQYLANEFWRRWRLEYLPTLQLRQKWQDETLNLIKGDIVLVIEENTPRCQWPRAMVMKHCRVRMD</sequence>
<gene>
    <name evidence="3" type="primary">LOC102809855</name>
</gene>
<protein>
    <submittedName>
        <fullName evidence="3">Uncharacterized protein LOC102809855</fullName>
    </submittedName>
</protein>
<dbReference type="Pfam" id="PF05380">
    <property type="entry name" value="Peptidase_A17"/>
    <property type="match status" value="1"/>
</dbReference>
<dbReference type="Proteomes" id="UP000694865">
    <property type="component" value="Unplaced"/>
</dbReference>
<dbReference type="PANTHER" id="PTHR47331">
    <property type="entry name" value="PHD-TYPE DOMAIN-CONTAINING PROTEIN"/>
    <property type="match status" value="1"/>
</dbReference>
<evidence type="ECO:0000313" key="2">
    <source>
        <dbReference type="Proteomes" id="UP000694865"/>
    </source>
</evidence>
<dbReference type="PROSITE" id="PS50994">
    <property type="entry name" value="INTEGRASE"/>
    <property type="match status" value="1"/>
</dbReference>
<feature type="domain" description="Integrase catalytic" evidence="1">
    <location>
        <begin position="458"/>
        <end position="649"/>
    </location>
</feature>
<dbReference type="Gene3D" id="3.30.420.10">
    <property type="entry name" value="Ribonuclease H-like superfamily/Ribonuclease H"/>
    <property type="match status" value="1"/>
</dbReference>